<evidence type="ECO:0000313" key="2">
    <source>
        <dbReference type="EMBL" id="VEU35412.1"/>
    </source>
</evidence>
<dbReference type="Gene3D" id="1.20.120.20">
    <property type="entry name" value="Apolipoprotein"/>
    <property type="match status" value="1"/>
</dbReference>
<dbReference type="Proteomes" id="UP000291116">
    <property type="component" value="Unassembled WGS sequence"/>
</dbReference>
<reference evidence="2 3" key="1">
    <citation type="submission" date="2019-01" db="EMBL/GenBank/DDBJ databases">
        <authorList>
            <person name="Ferrante I. M."/>
        </authorList>
    </citation>
    <scope>NUCLEOTIDE SEQUENCE [LARGE SCALE GENOMIC DNA]</scope>
    <source>
        <strain evidence="2 3">B856</strain>
    </source>
</reference>
<proteinExistence type="predicted"/>
<dbReference type="OrthoDB" id="10673222at2759"/>
<sequence length="425" mass="42917">MPRNATPRSAAATTEMTRLRRRSGKNPDRAAAAVALAAVLAGGSVANAYVGTGPMAGRAAFGARRRYRIPQPSATGLPGLRMAPPSPLAEPDSPAPPTGSTGGIPEAPAFPEPGPPVASETATGDAETKAPPGEEEPQEPPSGSDAPEIDEALERLKFQVALLATGAVATYLVATTAAGLAQQAASALDVWKLAGQIPAAGLSVLKGTYGVLKVVLPAVGSAGKAAYETAAPAIGGAIEAATPVLQETAERVAEVATPVLQETASRVAEVAAPVIEETARTVNEAAAPYVDQVASTVQGAQEQVIGQVQQAQEQVIGQVQQAQQQVAGQVQQAAAPYVDQVASTVQGAQQQVAGQVQQAQQQVAGQVQQAQQQVAGQVQQAQQQVAGQVQQAVSGAAEAVGGALETTAKEAGRAFETGVLPKDPH</sequence>
<evidence type="ECO:0000313" key="3">
    <source>
        <dbReference type="Proteomes" id="UP000291116"/>
    </source>
</evidence>
<keyword evidence="3" id="KW-1185">Reference proteome</keyword>
<dbReference type="AlphaFoldDB" id="A0A448Z043"/>
<feature type="region of interest" description="Disordered" evidence="1">
    <location>
        <begin position="1"/>
        <end position="28"/>
    </location>
</feature>
<name>A0A448Z043_9STRA</name>
<dbReference type="EMBL" id="CAACVS010000058">
    <property type="protein sequence ID" value="VEU35412.1"/>
    <property type="molecule type" value="Genomic_DNA"/>
</dbReference>
<feature type="compositionally biased region" description="Pro residues" evidence="1">
    <location>
        <begin position="84"/>
        <end position="97"/>
    </location>
</feature>
<accession>A0A448Z043</accession>
<evidence type="ECO:0000256" key="1">
    <source>
        <dbReference type="SAM" id="MobiDB-lite"/>
    </source>
</evidence>
<feature type="region of interest" description="Disordered" evidence="1">
    <location>
        <begin position="70"/>
        <end position="147"/>
    </location>
</feature>
<dbReference type="SUPFAM" id="SSF58113">
    <property type="entry name" value="Apolipoprotein A-I"/>
    <property type="match status" value="1"/>
</dbReference>
<protein>
    <submittedName>
        <fullName evidence="2">Uncharacterized protein</fullName>
    </submittedName>
</protein>
<gene>
    <name evidence="2" type="ORF">PSNMU_V1.4_AUG-EV-PASAV3_0021500</name>
</gene>
<organism evidence="2 3">
    <name type="scientific">Pseudo-nitzschia multistriata</name>
    <dbReference type="NCBI Taxonomy" id="183589"/>
    <lineage>
        <taxon>Eukaryota</taxon>
        <taxon>Sar</taxon>
        <taxon>Stramenopiles</taxon>
        <taxon>Ochrophyta</taxon>
        <taxon>Bacillariophyta</taxon>
        <taxon>Bacillariophyceae</taxon>
        <taxon>Bacillariophycidae</taxon>
        <taxon>Bacillariales</taxon>
        <taxon>Bacillariaceae</taxon>
        <taxon>Pseudo-nitzschia</taxon>
    </lineage>
</organism>